<dbReference type="PROSITE" id="PS01029">
    <property type="entry name" value="DEHYDROQUINASE_II"/>
    <property type="match status" value="1"/>
</dbReference>
<feature type="binding site" evidence="9">
    <location>
        <position position="75"/>
    </location>
    <ligand>
        <name>substrate</name>
    </ligand>
</feature>
<dbReference type="NCBIfam" id="TIGR01088">
    <property type="entry name" value="aroQ"/>
    <property type="match status" value="1"/>
</dbReference>
<dbReference type="PANTHER" id="PTHR21272:SF3">
    <property type="entry name" value="CATABOLIC 3-DEHYDROQUINASE"/>
    <property type="match status" value="1"/>
</dbReference>
<dbReference type="NCBIfam" id="NF003805">
    <property type="entry name" value="PRK05395.1-2"/>
    <property type="match status" value="1"/>
</dbReference>
<accession>A0ABS7I701</accession>
<dbReference type="NCBIfam" id="NF003807">
    <property type="entry name" value="PRK05395.1-4"/>
    <property type="match status" value="1"/>
</dbReference>
<evidence type="ECO:0000256" key="9">
    <source>
        <dbReference type="HAMAP-Rule" id="MF_00169"/>
    </source>
</evidence>
<evidence type="ECO:0000256" key="2">
    <source>
        <dbReference type="ARBA" id="ARBA00003924"/>
    </source>
</evidence>
<feature type="binding site" evidence="9">
    <location>
        <position position="88"/>
    </location>
    <ligand>
        <name>substrate</name>
    </ligand>
</feature>
<feature type="active site" description="Proton donor" evidence="9">
    <location>
        <position position="101"/>
    </location>
</feature>
<feature type="active site" description="Proton acceptor" evidence="9">
    <location>
        <position position="24"/>
    </location>
</feature>
<name>A0ABS7I701_9HYPH</name>
<evidence type="ECO:0000256" key="6">
    <source>
        <dbReference type="ARBA" id="ARBA00012060"/>
    </source>
</evidence>
<dbReference type="NCBIfam" id="NF003806">
    <property type="entry name" value="PRK05395.1-3"/>
    <property type="match status" value="1"/>
</dbReference>
<evidence type="ECO:0000256" key="4">
    <source>
        <dbReference type="ARBA" id="ARBA00011037"/>
    </source>
</evidence>
<dbReference type="PANTHER" id="PTHR21272">
    <property type="entry name" value="CATABOLIC 3-DEHYDROQUINASE"/>
    <property type="match status" value="1"/>
</dbReference>
<dbReference type="RefSeq" id="WP_220716697.1">
    <property type="nucleotide sequence ID" value="NZ_JAIFRO010000002.1"/>
</dbReference>
<dbReference type="CDD" id="cd00466">
    <property type="entry name" value="DHQase_II"/>
    <property type="match status" value="1"/>
</dbReference>
<comment type="subunit">
    <text evidence="5 9">Homododecamer.</text>
</comment>
<dbReference type="Gene3D" id="3.40.50.9100">
    <property type="entry name" value="Dehydroquinase, class II"/>
    <property type="match status" value="1"/>
</dbReference>
<dbReference type="InterPro" id="IPR036441">
    <property type="entry name" value="DHquinase_II_sf"/>
</dbReference>
<dbReference type="InterPro" id="IPR018509">
    <property type="entry name" value="DHquinase_II_CS"/>
</dbReference>
<comment type="catalytic activity">
    <reaction evidence="1 9">
        <text>3-dehydroquinate = 3-dehydroshikimate + H2O</text>
        <dbReference type="Rhea" id="RHEA:21096"/>
        <dbReference type="ChEBI" id="CHEBI:15377"/>
        <dbReference type="ChEBI" id="CHEBI:16630"/>
        <dbReference type="ChEBI" id="CHEBI:32364"/>
        <dbReference type="EC" id="4.2.1.10"/>
    </reaction>
</comment>
<sequence length="160" mass="18186">MPTVITILNGPNLNCLGRREPEIYGTKTLEDIEQFCKEWAIKFDMTLRFYQSNSEGQLVEWIQEALEVSSGLIINPAAYSHTSVAILDALKMFSGPKVEVHLSNIYHRETFRRHSYVSAGVDAVISGCGYEGYRFALEYIAKRFKIGVEELKLYNLNKGI</sequence>
<dbReference type="Pfam" id="PF01220">
    <property type="entry name" value="DHquinase_II"/>
    <property type="match status" value="1"/>
</dbReference>
<comment type="pathway">
    <text evidence="3 9">Metabolic intermediate biosynthesis; chorismate biosynthesis; chorismate from D-erythrose 4-phosphate and phosphoenolpyruvate: step 3/7.</text>
</comment>
<keyword evidence="9" id="KW-0028">Amino-acid biosynthesis</keyword>
<evidence type="ECO:0000256" key="8">
    <source>
        <dbReference type="ARBA" id="ARBA00023239"/>
    </source>
</evidence>
<evidence type="ECO:0000313" key="11">
    <source>
        <dbReference type="Proteomes" id="UP000746918"/>
    </source>
</evidence>
<proteinExistence type="inferred from homology"/>
<evidence type="ECO:0000313" key="10">
    <source>
        <dbReference type="EMBL" id="MBX4335382.1"/>
    </source>
</evidence>
<feature type="binding site" evidence="9">
    <location>
        <position position="81"/>
    </location>
    <ligand>
        <name>substrate</name>
    </ligand>
</feature>
<comment type="caution">
    <text evidence="10">The sequence shown here is derived from an EMBL/GenBank/DDBJ whole genome shotgun (WGS) entry which is preliminary data.</text>
</comment>
<feature type="site" description="Transition state stabilizer" evidence="9">
    <location>
        <position position="19"/>
    </location>
</feature>
<keyword evidence="7 9" id="KW-0057">Aromatic amino acid biosynthesis</keyword>
<gene>
    <name evidence="9 10" type="primary">aroQ</name>
    <name evidence="10" type="ORF">K3248_01985</name>
</gene>
<keyword evidence="11" id="KW-1185">Reference proteome</keyword>
<dbReference type="EC" id="4.2.1.10" evidence="6 9"/>
<organism evidence="10 11">
    <name type="scientific">Bartonella raoultii</name>
    <dbReference type="NCBI Taxonomy" id="1457020"/>
    <lineage>
        <taxon>Bacteria</taxon>
        <taxon>Pseudomonadati</taxon>
        <taxon>Pseudomonadota</taxon>
        <taxon>Alphaproteobacteria</taxon>
        <taxon>Hyphomicrobiales</taxon>
        <taxon>Bartonellaceae</taxon>
        <taxon>Bartonella</taxon>
    </lineage>
</organism>
<evidence type="ECO:0000256" key="3">
    <source>
        <dbReference type="ARBA" id="ARBA00004902"/>
    </source>
</evidence>
<dbReference type="Proteomes" id="UP000746918">
    <property type="component" value="Unassembled WGS sequence"/>
</dbReference>
<feature type="binding site" evidence="9">
    <location>
        <position position="112"/>
    </location>
    <ligand>
        <name>substrate</name>
    </ligand>
</feature>
<keyword evidence="8 9" id="KW-0456">Lyase</keyword>
<dbReference type="PIRSF" id="PIRSF001399">
    <property type="entry name" value="DHquinase_II"/>
    <property type="match status" value="1"/>
</dbReference>
<dbReference type="GO" id="GO:0003855">
    <property type="term" value="F:3-dehydroquinate dehydratase activity"/>
    <property type="evidence" value="ECO:0007669"/>
    <property type="project" value="UniProtKB-EC"/>
</dbReference>
<feature type="binding site" evidence="9">
    <location>
        <begin position="102"/>
        <end position="103"/>
    </location>
    <ligand>
        <name>substrate</name>
    </ligand>
</feature>
<evidence type="ECO:0000256" key="7">
    <source>
        <dbReference type="ARBA" id="ARBA00023141"/>
    </source>
</evidence>
<comment type="function">
    <text evidence="2 9">Catalyzes a trans-dehydration via an enolate intermediate.</text>
</comment>
<comment type="similarity">
    <text evidence="4 9">Belongs to the type-II 3-dehydroquinase family.</text>
</comment>
<dbReference type="EMBL" id="JAIFRO010000002">
    <property type="protein sequence ID" value="MBX4335382.1"/>
    <property type="molecule type" value="Genomic_DNA"/>
</dbReference>
<evidence type="ECO:0000256" key="5">
    <source>
        <dbReference type="ARBA" id="ARBA00011193"/>
    </source>
</evidence>
<reference evidence="10 11" key="1">
    <citation type="submission" date="2021-08" db="EMBL/GenBank/DDBJ databases">
        <title>Bartonella raoulti 094 sp. nov.</title>
        <authorList>
            <person name="Zgheib R."/>
            <person name="Hammoud A."/>
        </authorList>
    </citation>
    <scope>NUCLEOTIDE SEQUENCE [LARGE SCALE GENOMIC DNA]</scope>
    <source>
        <strain evidence="10 11">094</strain>
    </source>
</reference>
<dbReference type="HAMAP" id="MF_00169">
    <property type="entry name" value="AroQ"/>
    <property type="match status" value="1"/>
</dbReference>
<protein>
    <recommendedName>
        <fullName evidence="6 9">3-dehydroquinate dehydratase</fullName>
        <shortName evidence="9">3-dehydroquinase</shortName>
        <ecNumber evidence="6 9">4.2.1.10</ecNumber>
    </recommendedName>
    <alternativeName>
        <fullName evidence="9">Type II DHQase</fullName>
    </alternativeName>
</protein>
<dbReference type="InterPro" id="IPR001874">
    <property type="entry name" value="DHquinase_II"/>
</dbReference>
<evidence type="ECO:0000256" key="1">
    <source>
        <dbReference type="ARBA" id="ARBA00001864"/>
    </source>
</evidence>
<dbReference type="SUPFAM" id="SSF52304">
    <property type="entry name" value="Type II 3-dehydroquinate dehydratase"/>
    <property type="match status" value="1"/>
</dbReference>